<keyword evidence="2" id="KW-1185">Reference proteome</keyword>
<dbReference type="Proteomes" id="UP001165064">
    <property type="component" value="Unassembled WGS sequence"/>
</dbReference>
<sequence>MLEQVSKGEPSDTIYVSNLPWETSDSDLVELFGSIATVSKAELQYDNTDRPSGNAVVQFADEDGAATAIAQLDNYEYGRRNLGVSYAKKPEPVPSAPVDAVAPAAEEPVVNAPVDDIDQDQIIEE</sequence>
<proteinExistence type="predicted"/>
<evidence type="ECO:0000313" key="1">
    <source>
        <dbReference type="EMBL" id="GME72522.1"/>
    </source>
</evidence>
<organism evidence="1 2">
    <name type="scientific">Ambrosiozyma monospora</name>
    <name type="common">Yeast</name>
    <name type="synonym">Endomycopsis monosporus</name>
    <dbReference type="NCBI Taxonomy" id="43982"/>
    <lineage>
        <taxon>Eukaryota</taxon>
        <taxon>Fungi</taxon>
        <taxon>Dikarya</taxon>
        <taxon>Ascomycota</taxon>
        <taxon>Saccharomycotina</taxon>
        <taxon>Pichiomycetes</taxon>
        <taxon>Pichiales</taxon>
        <taxon>Pichiaceae</taxon>
        <taxon>Ambrosiozyma</taxon>
    </lineage>
</organism>
<dbReference type="EMBL" id="BSXS01000443">
    <property type="protein sequence ID" value="GME72522.1"/>
    <property type="molecule type" value="Genomic_DNA"/>
</dbReference>
<evidence type="ECO:0000313" key="2">
    <source>
        <dbReference type="Proteomes" id="UP001165064"/>
    </source>
</evidence>
<comment type="caution">
    <text evidence="1">The sequence shown here is derived from an EMBL/GenBank/DDBJ whole genome shotgun (WGS) entry which is preliminary data.</text>
</comment>
<reference evidence="1" key="1">
    <citation type="submission" date="2023-04" db="EMBL/GenBank/DDBJ databases">
        <title>Ambrosiozyma monospora NBRC 10751.</title>
        <authorList>
            <person name="Ichikawa N."/>
            <person name="Sato H."/>
            <person name="Tonouchi N."/>
        </authorList>
    </citation>
    <scope>NUCLEOTIDE SEQUENCE</scope>
    <source>
        <strain evidence="1">NBRC 10751</strain>
    </source>
</reference>
<protein>
    <submittedName>
        <fullName evidence="1">Unnamed protein product</fullName>
    </submittedName>
</protein>
<name>A0ACB5STT4_AMBMO</name>
<gene>
    <name evidence="1" type="ORF">Amon02_000102600</name>
</gene>
<accession>A0ACB5STT4</accession>